<dbReference type="STRING" id="1472767.AOX59_08805"/>
<dbReference type="RefSeq" id="WP_068444786.1">
    <property type="nucleotide sequence ID" value="NZ_CP013862.1"/>
</dbReference>
<reference evidence="6 7" key="1">
    <citation type="submission" date="2016-01" db="EMBL/GenBank/DDBJ databases">
        <title>Complete genome sequence of strain Lentibacillus amyloliquefaciens LAM0015T isolated from saline sediment.</title>
        <authorList>
            <person name="Wang J.-L."/>
            <person name="He M.-X."/>
        </authorList>
    </citation>
    <scope>NUCLEOTIDE SEQUENCE [LARGE SCALE GENOMIC DNA]</scope>
    <source>
        <strain evidence="6 7">LAM0015</strain>
    </source>
</reference>
<dbReference type="EMBL" id="CP013862">
    <property type="protein sequence ID" value="ALX48704.1"/>
    <property type="molecule type" value="Genomic_DNA"/>
</dbReference>
<evidence type="ECO:0000313" key="7">
    <source>
        <dbReference type="Proteomes" id="UP000050331"/>
    </source>
</evidence>
<evidence type="ECO:0000313" key="6">
    <source>
        <dbReference type="EMBL" id="ALX48704.1"/>
    </source>
</evidence>
<dbReference type="InterPro" id="IPR036390">
    <property type="entry name" value="WH_DNA-bd_sf"/>
</dbReference>
<dbReference type="InterPro" id="IPR052362">
    <property type="entry name" value="HTH-GbsR_regulator"/>
</dbReference>
<keyword evidence="3 4" id="KW-0804">Transcription</keyword>
<evidence type="ECO:0000256" key="3">
    <source>
        <dbReference type="ARBA" id="ARBA00023163"/>
    </source>
</evidence>
<organism evidence="6 7">
    <name type="scientific">Lentibacillus amyloliquefaciens</name>
    <dbReference type="NCBI Taxonomy" id="1472767"/>
    <lineage>
        <taxon>Bacteria</taxon>
        <taxon>Bacillati</taxon>
        <taxon>Bacillota</taxon>
        <taxon>Bacilli</taxon>
        <taxon>Bacillales</taxon>
        <taxon>Bacillaceae</taxon>
        <taxon>Lentibacillus</taxon>
    </lineage>
</organism>
<proteinExistence type="inferred from homology"/>
<gene>
    <name evidence="6" type="ORF">AOX59_08805</name>
</gene>
<evidence type="ECO:0000259" key="5">
    <source>
        <dbReference type="Pfam" id="PF01978"/>
    </source>
</evidence>
<dbReference type="Pfam" id="PF01978">
    <property type="entry name" value="TrmB"/>
    <property type="match status" value="1"/>
</dbReference>
<dbReference type="Gene3D" id="1.10.10.10">
    <property type="entry name" value="Winged helix-like DNA-binding domain superfamily/Winged helix DNA-binding domain"/>
    <property type="match status" value="1"/>
</dbReference>
<name>A0A0U3W696_9BACI</name>
<dbReference type="PIRSF" id="PIRSF006707">
    <property type="entry name" value="MJ1563"/>
    <property type="match status" value="1"/>
</dbReference>
<keyword evidence="7" id="KW-1185">Reference proteome</keyword>
<sequence length="157" mass="18174">MYNSVTEDITNKIILEFAKTIEMFGFSTSEARLFVYLYLQDQPKTLDDMSKAFGKSKTTMSTSIRNLSNNGLVTLVWKKGVRKDLYEANKALFKTFMDGYISKWIEASSDQTNTLKQIQQDVEKRDTKELSKTYDDLADIIDFHQQIEISFNKLAHN</sequence>
<keyword evidence="1 4" id="KW-0805">Transcription regulation</keyword>
<dbReference type="Proteomes" id="UP000050331">
    <property type="component" value="Chromosome"/>
</dbReference>
<feature type="domain" description="Transcription regulator TrmB N-terminal" evidence="5">
    <location>
        <begin position="23"/>
        <end position="88"/>
    </location>
</feature>
<accession>A0A0U3W696</accession>
<dbReference type="InterPro" id="IPR002831">
    <property type="entry name" value="Tscrpt_reg_TrmB_N"/>
</dbReference>
<dbReference type="AlphaFoldDB" id="A0A0U3W696"/>
<protein>
    <recommendedName>
        <fullName evidence="4">HTH-type transcriptional regulator</fullName>
    </recommendedName>
</protein>
<dbReference type="InterPro" id="IPR036388">
    <property type="entry name" value="WH-like_DNA-bd_sf"/>
</dbReference>
<dbReference type="PANTHER" id="PTHR38465:SF1">
    <property type="entry name" value="HTH-TYPE TRANSCRIPTIONAL REGULATOR MJ1563-RELATED"/>
    <property type="match status" value="1"/>
</dbReference>
<evidence type="ECO:0000256" key="4">
    <source>
        <dbReference type="PIRNR" id="PIRNR006707"/>
    </source>
</evidence>
<dbReference type="OrthoDB" id="9800374at2"/>
<dbReference type="SUPFAM" id="SSF46785">
    <property type="entry name" value="Winged helix' DNA-binding domain"/>
    <property type="match status" value="1"/>
</dbReference>
<dbReference type="PANTHER" id="PTHR38465">
    <property type="entry name" value="HTH-TYPE TRANSCRIPTIONAL REGULATOR MJ1563-RELATED"/>
    <property type="match status" value="1"/>
</dbReference>
<comment type="similarity">
    <text evidence="4">Belongs to the GbsR family.</text>
</comment>
<dbReference type="KEGG" id="lao:AOX59_08805"/>
<dbReference type="InterPro" id="IPR026282">
    <property type="entry name" value="MJ1563"/>
</dbReference>
<evidence type="ECO:0000256" key="1">
    <source>
        <dbReference type="ARBA" id="ARBA00023015"/>
    </source>
</evidence>
<dbReference type="GO" id="GO:0003677">
    <property type="term" value="F:DNA binding"/>
    <property type="evidence" value="ECO:0007669"/>
    <property type="project" value="UniProtKB-UniRule"/>
</dbReference>
<evidence type="ECO:0000256" key="2">
    <source>
        <dbReference type="ARBA" id="ARBA00023125"/>
    </source>
</evidence>
<keyword evidence="2 4" id="KW-0238">DNA-binding</keyword>